<name>A0A142F1A5_9CAUD</name>
<reference evidence="2 3" key="1">
    <citation type="submission" date="2016-01" db="EMBL/GenBank/DDBJ databases">
        <title>Isolation and characterization of bacteriophages from East Africa Rift Valley soda lakes.</title>
        <authorList>
            <person name="van Zyl L.J."/>
            <person name="Nemavhulani S."/>
            <person name="Cowan D.A."/>
            <person name="Trindade M.I."/>
        </authorList>
    </citation>
    <scope>NUCLEOTIDE SEQUENCE [LARGE SCALE GENOMIC DNA]</scope>
</reference>
<sequence length="89" mass="10337">MSYLKVKIEDNLYLESDGTQYILKQYSGKQDKKGNELYKTLGYYGTVPEAVKRIVNLRIMQSTATSLKELSEDIKTINLYVESKFEERS</sequence>
<evidence type="ECO:0000313" key="3">
    <source>
        <dbReference type="Proteomes" id="UP000201588"/>
    </source>
</evidence>
<dbReference type="GeneID" id="28799447"/>
<organism evidence="2 3">
    <name type="scientific">Bacillus phage Shbh1</name>
    <dbReference type="NCBI Taxonomy" id="1796992"/>
    <lineage>
        <taxon>Viruses</taxon>
        <taxon>Duplodnaviria</taxon>
        <taxon>Heunggongvirae</taxon>
        <taxon>Uroviricota</taxon>
        <taxon>Caudoviricetes</taxon>
        <taxon>Herelleviridae</taxon>
        <taxon>Bastillevirinae</taxon>
        <taxon>Shalavirus</taxon>
        <taxon>Shalavirus Shbh1</taxon>
    </lineage>
</organism>
<dbReference type="EMBL" id="KU640380">
    <property type="protein sequence ID" value="AMQ66562.1"/>
    <property type="molecule type" value="Genomic_DNA"/>
</dbReference>
<keyword evidence="3" id="KW-1185">Reference proteome</keyword>
<dbReference type="Pfam" id="PF17399">
    <property type="entry name" value="DUF5405"/>
    <property type="match status" value="1"/>
</dbReference>
<evidence type="ECO:0000259" key="1">
    <source>
        <dbReference type="Pfam" id="PF17399"/>
    </source>
</evidence>
<dbReference type="RefSeq" id="YP_009275252.1">
    <property type="nucleotide sequence ID" value="NC_030925.1"/>
</dbReference>
<dbReference type="Proteomes" id="UP000201588">
    <property type="component" value="Segment"/>
</dbReference>
<dbReference type="KEGG" id="vg:28799447"/>
<proteinExistence type="predicted"/>
<dbReference type="OrthoDB" id="37612at10239"/>
<dbReference type="InterPro" id="IPR035404">
    <property type="entry name" value="DUF5405"/>
</dbReference>
<evidence type="ECO:0000313" key="2">
    <source>
        <dbReference type="EMBL" id="AMQ66562.1"/>
    </source>
</evidence>
<accession>A0A142F1A5</accession>
<protein>
    <recommendedName>
        <fullName evidence="1">DUF5405 domain-containing protein</fullName>
    </recommendedName>
</protein>
<feature type="domain" description="DUF5405" evidence="1">
    <location>
        <begin position="10"/>
        <end position="86"/>
    </location>
</feature>